<sequence>MSAAVAAAGLMALSTAPAKAAENGTAGATVTRPVETHYSIGFLAGLLKPTEAPPGANDWSCRSTAHPTPVILVHGTAENMNLNWRGAAPLLANNGYCVFAFNYGGKTPTSPLQGMEKIEDGAAVMAAFVDKVRAATGAPKVDVVAHSQGGLVTRYYLNNLGGAPKVDKLVALGTPNHGTTLSGLTEFGRVLRLLAPANEFVVGPACPACVQQEVGSDFIKALNAGGGTAPGVTYTNIATKFDQVTTPYTSTFLAAGPHVTNITVQNQCVLDATDHTEISYDPIALTNVLNALDPAHPRPIPCQVVLPVTGPLL</sequence>
<dbReference type="Gene3D" id="3.40.50.1820">
    <property type="entry name" value="alpha/beta hydrolase"/>
    <property type="match status" value="1"/>
</dbReference>
<dbReference type="PANTHER" id="PTHR32015">
    <property type="entry name" value="FASTING INDUCED LIPASE"/>
    <property type="match status" value="1"/>
</dbReference>
<organism evidence="2">
    <name type="scientific">Streptomyces sp. NBC_00060</name>
    <dbReference type="NCBI Taxonomy" id="2975636"/>
    <lineage>
        <taxon>Bacteria</taxon>
        <taxon>Bacillati</taxon>
        <taxon>Actinomycetota</taxon>
        <taxon>Actinomycetes</taxon>
        <taxon>Kitasatosporales</taxon>
        <taxon>Streptomycetaceae</taxon>
        <taxon>Streptomyces</taxon>
    </lineage>
</organism>
<name>A0AAU2H0G2_9ACTN</name>
<dbReference type="PANTHER" id="PTHR32015:SF1">
    <property type="entry name" value="LIPASE"/>
    <property type="match status" value="1"/>
</dbReference>
<proteinExistence type="predicted"/>
<dbReference type="GO" id="GO:0016042">
    <property type="term" value="P:lipid catabolic process"/>
    <property type="evidence" value="ECO:0007669"/>
    <property type="project" value="InterPro"/>
</dbReference>
<protein>
    <submittedName>
        <fullName evidence="2">Triacylglycerol lipase</fullName>
    </submittedName>
</protein>
<dbReference type="EMBL" id="CP108253">
    <property type="protein sequence ID" value="WTU41544.1"/>
    <property type="molecule type" value="Genomic_DNA"/>
</dbReference>
<dbReference type="InterPro" id="IPR002918">
    <property type="entry name" value="Lipase_EstA/Esterase_EstB"/>
</dbReference>
<accession>A0AAU2H0G2</accession>
<gene>
    <name evidence="2" type="ORF">OHV25_19120</name>
</gene>
<evidence type="ECO:0000256" key="1">
    <source>
        <dbReference type="SAM" id="SignalP"/>
    </source>
</evidence>
<dbReference type="AlphaFoldDB" id="A0AAU2H0G2"/>
<dbReference type="InterPro" id="IPR029058">
    <property type="entry name" value="AB_hydrolase_fold"/>
</dbReference>
<dbReference type="SUPFAM" id="SSF53474">
    <property type="entry name" value="alpha/beta-Hydrolases"/>
    <property type="match status" value="1"/>
</dbReference>
<dbReference type="GO" id="GO:0016298">
    <property type="term" value="F:lipase activity"/>
    <property type="evidence" value="ECO:0007669"/>
    <property type="project" value="TreeGrafter"/>
</dbReference>
<feature type="signal peptide" evidence="1">
    <location>
        <begin position="1"/>
        <end position="20"/>
    </location>
</feature>
<evidence type="ECO:0000313" key="2">
    <source>
        <dbReference type="EMBL" id="WTU41544.1"/>
    </source>
</evidence>
<dbReference type="Pfam" id="PF01674">
    <property type="entry name" value="Lipase_2"/>
    <property type="match status" value="1"/>
</dbReference>
<feature type="chain" id="PRO_5043345376" evidence="1">
    <location>
        <begin position="21"/>
        <end position="313"/>
    </location>
</feature>
<reference evidence="2" key="1">
    <citation type="submission" date="2022-10" db="EMBL/GenBank/DDBJ databases">
        <title>The complete genomes of actinobacterial strains from the NBC collection.</title>
        <authorList>
            <person name="Joergensen T.S."/>
            <person name="Alvarez Arevalo M."/>
            <person name="Sterndorff E.B."/>
            <person name="Faurdal D."/>
            <person name="Vuksanovic O."/>
            <person name="Mourched A.-S."/>
            <person name="Charusanti P."/>
            <person name="Shaw S."/>
            <person name="Blin K."/>
            <person name="Weber T."/>
        </authorList>
    </citation>
    <scope>NUCLEOTIDE SEQUENCE</scope>
    <source>
        <strain evidence="2">NBC_00060</strain>
    </source>
</reference>
<keyword evidence="1" id="KW-0732">Signal</keyword>